<reference evidence="4 6" key="1">
    <citation type="submission" date="2008-03" db="EMBL/GenBank/DDBJ databases">
        <title>Annotation of Ixodes scapularis.</title>
        <authorList>
            <consortium name="Ixodes scapularis Genome Project Consortium"/>
            <person name="Caler E."/>
            <person name="Hannick L.I."/>
            <person name="Bidwell S."/>
            <person name="Joardar V."/>
            <person name="Thiagarajan M."/>
            <person name="Amedeo P."/>
            <person name="Galinsky K.J."/>
            <person name="Schobel S."/>
            <person name="Inman J."/>
            <person name="Hostetler J."/>
            <person name="Miller J."/>
            <person name="Hammond M."/>
            <person name="Megy K."/>
            <person name="Lawson D."/>
            <person name="Kodira C."/>
            <person name="Sutton G."/>
            <person name="Meyer J."/>
            <person name="Hill C.A."/>
            <person name="Birren B."/>
            <person name="Nene V."/>
            <person name="Collins F."/>
            <person name="Alarcon-Chaidez F."/>
            <person name="Wikel S."/>
            <person name="Strausberg R."/>
        </authorList>
    </citation>
    <scope>NUCLEOTIDE SEQUENCE [LARGE SCALE GENOMIC DNA]</scope>
    <source>
        <strain evidence="6">Wikel</strain>
        <strain evidence="4">Wikel colony</strain>
    </source>
</reference>
<feature type="compositionally biased region" description="Basic and acidic residues" evidence="1">
    <location>
        <begin position="43"/>
        <end position="53"/>
    </location>
</feature>
<dbReference type="VEuPathDB" id="VectorBase:ISCP_026568"/>
<dbReference type="EMBL" id="ABJB010406860">
    <property type="status" value="NOT_ANNOTATED_CDS"/>
    <property type="molecule type" value="Genomic_DNA"/>
</dbReference>
<dbReference type="VEuPathDB" id="VectorBase:ISCI022789"/>
<dbReference type="AlphaFoldDB" id="B7QCR3"/>
<organism>
    <name type="scientific">Ixodes scapularis</name>
    <name type="common">Black-legged tick</name>
    <name type="synonym">Deer tick</name>
    <dbReference type="NCBI Taxonomy" id="6945"/>
    <lineage>
        <taxon>Eukaryota</taxon>
        <taxon>Metazoa</taxon>
        <taxon>Ecdysozoa</taxon>
        <taxon>Arthropoda</taxon>
        <taxon>Chelicerata</taxon>
        <taxon>Arachnida</taxon>
        <taxon>Acari</taxon>
        <taxon>Parasitiformes</taxon>
        <taxon>Ixodida</taxon>
        <taxon>Ixodoidea</taxon>
        <taxon>Ixodidae</taxon>
        <taxon>Ixodinae</taxon>
        <taxon>Ixodes</taxon>
    </lineage>
</organism>
<dbReference type="STRING" id="6945.B7QCR3"/>
<keyword evidence="4" id="KW-0812">Transmembrane</keyword>
<dbReference type="PaxDb" id="6945-B7QCR3"/>
<dbReference type="Proteomes" id="UP000001555">
    <property type="component" value="Unassembled WGS sequence"/>
</dbReference>
<dbReference type="Pfam" id="PF25301">
    <property type="entry name" value="CUT_C"/>
    <property type="match status" value="1"/>
</dbReference>
<dbReference type="InterPro" id="IPR057475">
    <property type="entry name" value="CUT_C"/>
</dbReference>
<keyword evidence="4" id="KW-0472">Membrane</keyword>
<dbReference type="InterPro" id="IPR001507">
    <property type="entry name" value="ZP_dom"/>
</dbReference>
<evidence type="ECO:0000256" key="2">
    <source>
        <dbReference type="SAM" id="SignalP"/>
    </source>
</evidence>
<accession>B7QCR3</accession>
<dbReference type="GO" id="GO:0016324">
    <property type="term" value="C:apical plasma membrane"/>
    <property type="evidence" value="ECO:0000318"/>
    <property type="project" value="GO_Central"/>
</dbReference>
<feature type="domain" description="ZP" evidence="3">
    <location>
        <begin position="192"/>
        <end position="452"/>
    </location>
</feature>
<reference evidence="5" key="2">
    <citation type="submission" date="2020-05" db="UniProtKB">
        <authorList>
            <consortium name="EnsemblMetazoa"/>
        </authorList>
    </citation>
    <scope>IDENTIFICATION</scope>
    <source>
        <strain evidence="5">wikel</strain>
    </source>
</reference>
<evidence type="ECO:0000259" key="3">
    <source>
        <dbReference type="PROSITE" id="PS51034"/>
    </source>
</evidence>
<keyword evidence="2" id="KW-0732">Signal</keyword>
<feature type="signal peptide" evidence="2">
    <location>
        <begin position="1"/>
        <end position="18"/>
    </location>
</feature>
<evidence type="ECO:0000313" key="4">
    <source>
        <dbReference type="EMBL" id="EEC16635.1"/>
    </source>
</evidence>
<evidence type="ECO:0000256" key="1">
    <source>
        <dbReference type="SAM" id="MobiDB-lite"/>
    </source>
</evidence>
<keyword evidence="6" id="KW-1185">Reference proteome</keyword>
<feature type="region of interest" description="Disordered" evidence="1">
    <location>
        <begin position="28"/>
        <end position="53"/>
    </location>
</feature>
<dbReference type="PANTHER" id="PTHR46560:SF4">
    <property type="entry name" value="DUSKY"/>
    <property type="match status" value="1"/>
</dbReference>
<dbReference type="GO" id="GO:0000902">
    <property type="term" value="P:cell morphogenesis"/>
    <property type="evidence" value="ECO:0000318"/>
    <property type="project" value="GO_Central"/>
</dbReference>
<protein>
    <submittedName>
        <fullName evidence="4 5">Transmembrane protein, putative</fullName>
    </submittedName>
</protein>
<gene>
    <name evidence="4" type="ORF">IscW_ISCW022789</name>
</gene>
<dbReference type="EMBL" id="DS909250">
    <property type="protein sequence ID" value="EEC16635.1"/>
    <property type="molecule type" value="Genomic_DNA"/>
</dbReference>
<dbReference type="HOGENOM" id="CLU_455148_0_0_1"/>
<evidence type="ECO:0000313" key="6">
    <source>
        <dbReference type="Proteomes" id="UP000001555"/>
    </source>
</evidence>
<dbReference type="EMBL" id="ABJB010527135">
    <property type="status" value="NOT_ANNOTATED_CDS"/>
    <property type="molecule type" value="Genomic_DNA"/>
</dbReference>
<dbReference type="InterPro" id="IPR056953">
    <property type="entry name" value="CUT_N"/>
</dbReference>
<dbReference type="SMART" id="SM00241">
    <property type="entry name" value="ZP"/>
    <property type="match status" value="1"/>
</dbReference>
<dbReference type="OrthoDB" id="10062424at2759"/>
<name>B7QCR3_IXOSC</name>
<dbReference type="Pfam" id="PF25057">
    <property type="entry name" value="CUT_N"/>
    <property type="match status" value="1"/>
</dbReference>
<feature type="chain" id="PRO_5010826850" evidence="2">
    <location>
        <begin position="19"/>
        <end position="600"/>
    </location>
</feature>
<dbReference type="VEuPathDB" id="VectorBase:ISCW022789"/>
<evidence type="ECO:0000313" key="5">
    <source>
        <dbReference type="EnsemblMetazoa" id="ISCW022789-PA"/>
    </source>
</evidence>
<sequence length="600" mass="66581">MIFLRLGYLLLVIGAVLAGDAEQKAADQQQGAKDSLGEASSDIETKVSPDGADKVFQQPHYHQGGGYPLDGIPIPVHQIPIQSGHIILPQLLNNGLQQGPIHLSQWESNKKPPQPVFDHQQGHIPVVAYPDIHHQPTQVVHHGGGQLAQEESPQHHQYIENHNVHPQTDHGSHDAWPLPQPEVPKIVHLDVKCEKNLMKVVVEFDTPFHGIIFSKGHYSYGSCVHLPAGSGRKSVYFDVSINSCGTIGNTQNGLYGHDGGTSGTGSFFENTIIVQYDPQVQEVWDQARKLRCTWHNNYEKAVTFRPFPVDMLDVVRADFAGDNVGCWMQIQAGKGPWASEVAGIVKIGQTMTMVLAIKDDENKFDMLVRNCIAHDGQRAPIELVDSQGCVVRSKLMSRFTKIRNFGSSATVLSYAHFQAFKFPDTMEVHFQCTIQICRYQCPDQCSAQAAVDSSASDRQVLYSNHVSPPAGRPREERDVSIDEELDDEEMAEIGVNRVIRVVSAGDLAFSLGSNDTHAARMIREEHESSPLLWTSLARDFLTRSAVSRAHGFGCQHSCINFDKTCVACTNNKHPRVMQDPCTSKQWQRARSAAVSDERRQ</sequence>
<dbReference type="EnsemblMetazoa" id="ISCW022789-RA">
    <property type="protein sequence ID" value="ISCW022789-PA"/>
    <property type="gene ID" value="ISCW022789"/>
</dbReference>
<dbReference type="PANTHER" id="PTHR46560">
    <property type="entry name" value="CYPHER, ISOFORM B"/>
    <property type="match status" value="1"/>
</dbReference>
<proteinExistence type="predicted"/>
<dbReference type="PROSITE" id="PS51034">
    <property type="entry name" value="ZP_2"/>
    <property type="match status" value="1"/>
</dbReference>
<dbReference type="InParanoid" id="B7QCR3"/>